<dbReference type="SUPFAM" id="SSF57850">
    <property type="entry name" value="RING/U-box"/>
    <property type="match status" value="1"/>
</dbReference>
<dbReference type="SUPFAM" id="SSF47473">
    <property type="entry name" value="EF-hand"/>
    <property type="match status" value="1"/>
</dbReference>
<feature type="domain" description="Cbl-PTB" evidence="15">
    <location>
        <begin position="7"/>
        <end position="317"/>
    </location>
</feature>
<keyword evidence="4 12" id="KW-0479">Metal-binding</keyword>
<dbReference type="Gene3D" id="3.30.505.10">
    <property type="entry name" value="SH2 domain"/>
    <property type="match status" value="1"/>
</dbReference>
<evidence type="ECO:0000256" key="11">
    <source>
        <dbReference type="PROSITE-ProRule" id="PRU00175"/>
    </source>
</evidence>
<evidence type="ECO:0000256" key="1">
    <source>
        <dbReference type="ARBA" id="ARBA00000900"/>
    </source>
</evidence>
<dbReference type="InterPro" id="IPR017907">
    <property type="entry name" value="Znf_RING_CS"/>
</dbReference>
<dbReference type="GO" id="GO:0061630">
    <property type="term" value="F:ubiquitin protein ligase activity"/>
    <property type="evidence" value="ECO:0007669"/>
    <property type="project" value="UniProtKB-EC"/>
</dbReference>
<comment type="pathway">
    <text evidence="12">Protein modification; protein ubiquitination.</text>
</comment>
<dbReference type="GO" id="GO:0043524">
    <property type="term" value="P:negative regulation of neuron apoptotic process"/>
    <property type="evidence" value="ECO:0007669"/>
    <property type="project" value="Ensembl"/>
</dbReference>
<dbReference type="InterPro" id="IPR001841">
    <property type="entry name" value="Znf_RING"/>
</dbReference>
<dbReference type="GO" id="GO:0008270">
    <property type="term" value="F:zinc ion binding"/>
    <property type="evidence" value="ECO:0007669"/>
    <property type="project" value="UniProtKB-KW"/>
</dbReference>
<evidence type="ECO:0000256" key="3">
    <source>
        <dbReference type="ARBA" id="ARBA00022679"/>
    </source>
</evidence>
<dbReference type="Gene3D" id="1.10.238.10">
    <property type="entry name" value="EF-hand"/>
    <property type="match status" value="1"/>
</dbReference>
<dbReference type="AlphaFoldDB" id="A0A4X2LGP6"/>
<comment type="catalytic activity">
    <reaction evidence="1 12">
        <text>S-ubiquitinyl-[E2 ubiquitin-conjugating enzyme]-L-cysteine + [acceptor protein]-L-lysine = [E2 ubiquitin-conjugating enzyme]-L-cysteine + N(6)-ubiquitinyl-[acceptor protein]-L-lysine.</text>
        <dbReference type="EC" id="2.3.2.27"/>
    </reaction>
</comment>
<dbReference type="SUPFAM" id="SSF47668">
    <property type="entry name" value="N-terminal domain of cbl (N-cbl)"/>
    <property type="match status" value="1"/>
</dbReference>
<evidence type="ECO:0000256" key="7">
    <source>
        <dbReference type="ARBA" id="ARBA00022833"/>
    </source>
</evidence>
<evidence type="ECO:0000256" key="5">
    <source>
        <dbReference type="ARBA" id="ARBA00022771"/>
    </source>
</evidence>
<dbReference type="STRING" id="29139.ENSVURP00010024114"/>
<sequence>MASSGWPGLARGPQGEKKALARALRALGHLESILCRAPHLDSSPPSLPDLLPQMARLLQQVAEARKQAAGGLQEPGGAADFLAGFLTNLGQKVQQAAILFPAGDKALWEGPSHRRQLTKLALIFSHMLTELRALFPDGRYYGHTYQLSKPQAQEFWREKCGKRCVVPWEEFEKLLSSCHPVVPGPMAQALKSTIDLTVSGHVSIFEFDVFTRLFQPWSSLLKNWTLLAVTHPGYMAFITYAEVKARLQNYLDKPGSYIFRLSCTRLGQWAIGYVSKDGQVLQTIPLNRPLFQALREGQKKGFYLYPDGRNVNPDLSELAEIKDHRHIEVSQEQFQLYCTMNSTFELCKICAERDKDTRLKPCGHLMCYPCLDGWQKSPGRTCPFCRCVIQGWESVTIQPFPGDSGDQEDKETSVKVCPRNPPLGAPPLPPRPNLPPRRDGDRKLVPTRAQDPDDSEPREPHPGNERLGPE</sequence>
<evidence type="ECO:0000256" key="10">
    <source>
        <dbReference type="ARBA" id="ARBA00023036"/>
    </source>
</evidence>
<keyword evidence="7 12" id="KW-0862">Zinc</keyword>
<dbReference type="Gene3D" id="3.30.40.10">
    <property type="entry name" value="Zinc/RING finger domain, C3HC4 (zinc finger)"/>
    <property type="match status" value="1"/>
</dbReference>
<dbReference type="GO" id="GO:0006511">
    <property type="term" value="P:ubiquitin-dependent protein catabolic process"/>
    <property type="evidence" value="ECO:0007669"/>
    <property type="project" value="Ensembl"/>
</dbReference>
<evidence type="ECO:0000256" key="2">
    <source>
        <dbReference type="ARBA" id="ARBA00022553"/>
    </source>
</evidence>
<dbReference type="EC" id="2.3.2.27" evidence="12"/>
<dbReference type="PANTHER" id="PTHR23007:SF12">
    <property type="entry name" value="E3 UBIQUITIN-PROTEIN LIGASE CBL-C"/>
    <property type="match status" value="1"/>
</dbReference>
<reference evidence="16" key="3">
    <citation type="submission" date="2025-09" db="UniProtKB">
        <authorList>
            <consortium name="Ensembl"/>
        </authorList>
    </citation>
    <scope>IDENTIFICATION</scope>
</reference>
<dbReference type="GeneID" id="114041999"/>
<keyword evidence="3 12" id="KW-0808">Transferase</keyword>
<evidence type="ECO:0000256" key="12">
    <source>
        <dbReference type="RuleBase" id="RU367001"/>
    </source>
</evidence>
<keyword evidence="17" id="KW-1185">Reference proteome</keyword>
<gene>
    <name evidence="16" type="primary">CBLC</name>
</gene>
<dbReference type="GO" id="GO:0016567">
    <property type="term" value="P:protein ubiquitination"/>
    <property type="evidence" value="ECO:0007669"/>
    <property type="project" value="UniProtKB-UniPathway"/>
</dbReference>
<keyword evidence="8 12" id="KW-0106">Calcium</keyword>
<dbReference type="OMA" id="NIRLEPC"/>
<evidence type="ECO:0000259" key="14">
    <source>
        <dbReference type="PROSITE" id="PS50089"/>
    </source>
</evidence>
<evidence type="ECO:0000256" key="4">
    <source>
        <dbReference type="ARBA" id="ARBA00022723"/>
    </source>
</evidence>
<dbReference type="PROSITE" id="PS51506">
    <property type="entry name" value="CBL_PTB"/>
    <property type="match status" value="1"/>
</dbReference>
<dbReference type="OrthoDB" id="7237699at2759"/>
<dbReference type="Pfam" id="PF02262">
    <property type="entry name" value="Cbl_N"/>
    <property type="match status" value="1"/>
</dbReference>
<dbReference type="RefSeq" id="XP_027716492.1">
    <property type="nucleotide sequence ID" value="XM_027860691.1"/>
</dbReference>
<dbReference type="Gene3D" id="1.20.930.20">
    <property type="entry name" value="Adaptor protein Cbl, N-terminal domain"/>
    <property type="match status" value="1"/>
</dbReference>
<keyword evidence="9" id="KW-0832">Ubl conjugation</keyword>
<keyword evidence="10" id="KW-0729">SH3-binding</keyword>
<dbReference type="Pfam" id="PF02762">
    <property type="entry name" value="Cbl_N3"/>
    <property type="match status" value="1"/>
</dbReference>
<dbReference type="GO" id="GO:0007166">
    <property type="term" value="P:cell surface receptor signaling pathway"/>
    <property type="evidence" value="ECO:0007669"/>
    <property type="project" value="InterPro"/>
</dbReference>
<dbReference type="GO" id="GO:0001784">
    <property type="term" value="F:phosphotyrosine residue binding"/>
    <property type="evidence" value="ECO:0007669"/>
    <property type="project" value="UniProtKB-UniRule"/>
</dbReference>
<dbReference type="GO" id="GO:0017124">
    <property type="term" value="F:SH3 domain binding"/>
    <property type="evidence" value="ECO:0007669"/>
    <property type="project" value="UniProtKB-KW"/>
</dbReference>
<proteinExistence type="predicted"/>
<dbReference type="GO" id="GO:0005154">
    <property type="term" value="F:epidermal growth factor receptor binding"/>
    <property type="evidence" value="ECO:0007669"/>
    <property type="project" value="Ensembl"/>
</dbReference>
<dbReference type="PROSITE" id="PS00518">
    <property type="entry name" value="ZF_RING_1"/>
    <property type="match status" value="1"/>
</dbReference>
<evidence type="ECO:0000256" key="8">
    <source>
        <dbReference type="ARBA" id="ARBA00022837"/>
    </source>
</evidence>
<dbReference type="CDD" id="cd09920">
    <property type="entry name" value="SH2_Cbl-b_TKB"/>
    <property type="match status" value="1"/>
</dbReference>
<comment type="domain">
    <text evidence="12">The N-terminus is composed of the phosphotyrosine binding (PTB) domain, a short linker region and the RING-type zinc finger. The PTB domain, which is also called TKB (tyrosine kinase binding) domain, is composed of three different subdomains: a four-helix bundle (4H), a calcium-binding EF hand and a divergent SH2 domain.</text>
</comment>
<dbReference type="SMART" id="SM00184">
    <property type="entry name" value="RING"/>
    <property type="match status" value="1"/>
</dbReference>
<dbReference type="Pfam" id="PF13920">
    <property type="entry name" value="zf-C3HC4_3"/>
    <property type="match status" value="1"/>
</dbReference>
<dbReference type="Proteomes" id="UP000314987">
    <property type="component" value="Unassembled WGS sequence"/>
</dbReference>
<comment type="function">
    <text evidence="12">E3 ubiquitin-protein ligase which accepts ubiquitin from specific E2 ubiquitin-conjugating enzymes, and transfers it to substrates, generally promoting their degradation by the proteasome.</text>
</comment>
<keyword evidence="2" id="KW-0597">Phosphoprotein</keyword>
<feature type="compositionally biased region" description="Pro residues" evidence="13">
    <location>
        <begin position="419"/>
        <end position="435"/>
    </location>
</feature>
<feature type="region of interest" description="Disordered" evidence="13">
    <location>
        <begin position="398"/>
        <end position="470"/>
    </location>
</feature>
<evidence type="ECO:0000256" key="13">
    <source>
        <dbReference type="SAM" id="MobiDB-lite"/>
    </source>
</evidence>
<dbReference type="SUPFAM" id="SSF55550">
    <property type="entry name" value="SH2 domain"/>
    <property type="match status" value="1"/>
</dbReference>
<dbReference type="InterPro" id="IPR014742">
    <property type="entry name" value="Adaptor_Cbl_SH2-like"/>
</dbReference>
<organism evidence="16 17">
    <name type="scientific">Vombatus ursinus</name>
    <name type="common">Common wombat</name>
    <dbReference type="NCBI Taxonomy" id="29139"/>
    <lineage>
        <taxon>Eukaryota</taxon>
        <taxon>Metazoa</taxon>
        <taxon>Chordata</taxon>
        <taxon>Craniata</taxon>
        <taxon>Vertebrata</taxon>
        <taxon>Euteleostomi</taxon>
        <taxon>Mammalia</taxon>
        <taxon>Metatheria</taxon>
        <taxon>Diprotodontia</taxon>
        <taxon>Vombatidae</taxon>
        <taxon>Vombatus</taxon>
    </lineage>
</organism>
<evidence type="ECO:0000259" key="15">
    <source>
        <dbReference type="PROSITE" id="PS51506"/>
    </source>
</evidence>
<keyword evidence="6 12" id="KW-0833">Ubl conjugation pathway</keyword>
<reference evidence="17" key="1">
    <citation type="submission" date="2018-12" db="EMBL/GenBank/DDBJ databases">
        <authorList>
            <person name="Yazar S."/>
        </authorList>
    </citation>
    <scope>NUCLEOTIDE SEQUENCE [LARGE SCALE GENOMIC DNA]</scope>
</reference>
<dbReference type="FunFam" id="1.10.238.10:FF:000182">
    <property type="entry name" value="E3 ubiquitin-protein ligase CBL-C"/>
    <property type="match status" value="1"/>
</dbReference>
<dbReference type="GO" id="GO:0005886">
    <property type="term" value="C:plasma membrane"/>
    <property type="evidence" value="ECO:0007669"/>
    <property type="project" value="TreeGrafter"/>
</dbReference>
<dbReference type="GO" id="GO:0030971">
    <property type="term" value="F:receptor tyrosine kinase binding"/>
    <property type="evidence" value="ECO:0007669"/>
    <property type="project" value="TreeGrafter"/>
</dbReference>
<reference evidence="16" key="2">
    <citation type="submission" date="2025-08" db="UniProtKB">
        <authorList>
            <consortium name="Ensembl"/>
        </authorList>
    </citation>
    <scope>IDENTIFICATION</scope>
</reference>
<feature type="compositionally biased region" description="Basic and acidic residues" evidence="13">
    <location>
        <begin position="455"/>
        <end position="470"/>
    </location>
</feature>
<dbReference type="PANTHER" id="PTHR23007">
    <property type="entry name" value="CBL"/>
    <property type="match status" value="1"/>
</dbReference>
<keyword evidence="5 11" id="KW-0863">Zinc-finger</keyword>
<accession>A0A4X2LGP6</accession>
<dbReference type="PROSITE" id="PS50089">
    <property type="entry name" value="ZF_RING_2"/>
    <property type="match status" value="1"/>
</dbReference>
<dbReference type="InterPro" id="IPR003153">
    <property type="entry name" value="Adaptor_Cbl_N_hlx"/>
</dbReference>
<evidence type="ECO:0000313" key="17">
    <source>
        <dbReference type="Proteomes" id="UP000314987"/>
    </source>
</evidence>
<protein>
    <recommendedName>
        <fullName evidence="12">E3 ubiquitin-protein ligase CBL</fullName>
        <ecNumber evidence="12">2.3.2.27</ecNumber>
    </recommendedName>
</protein>
<dbReference type="GO" id="GO:0005509">
    <property type="term" value="F:calcium ion binding"/>
    <property type="evidence" value="ECO:0007669"/>
    <property type="project" value="UniProtKB-UniRule"/>
</dbReference>
<dbReference type="CTD" id="23624"/>
<name>A0A4X2LGP6_VOMUR</name>
<dbReference type="Ensembl" id="ENSVURT00010027454.1">
    <property type="protein sequence ID" value="ENSVURP00010024114.1"/>
    <property type="gene ID" value="ENSVURG00010018486.1"/>
</dbReference>
<evidence type="ECO:0000256" key="9">
    <source>
        <dbReference type="ARBA" id="ARBA00022843"/>
    </source>
</evidence>
<dbReference type="InterPro" id="IPR036860">
    <property type="entry name" value="SH2_dom_sf"/>
</dbReference>
<dbReference type="InterPro" id="IPR014741">
    <property type="entry name" value="Adaptor_Cbl_EF_hand-like"/>
</dbReference>
<dbReference type="GO" id="GO:1990790">
    <property type="term" value="P:response to glial cell derived neurotrophic factor"/>
    <property type="evidence" value="ECO:0007669"/>
    <property type="project" value="Ensembl"/>
</dbReference>
<dbReference type="InterPro" id="IPR011992">
    <property type="entry name" value="EF-hand-dom_pair"/>
</dbReference>
<feature type="domain" description="RING-type" evidence="14">
    <location>
        <begin position="347"/>
        <end position="386"/>
    </location>
</feature>
<evidence type="ECO:0000256" key="6">
    <source>
        <dbReference type="ARBA" id="ARBA00022786"/>
    </source>
</evidence>
<dbReference type="FunFam" id="3.30.505.10:FF:000007">
    <property type="entry name" value="E3 ubiquitin-protein ligase CBL"/>
    <property type="match status" value="1"/>
</dbReference>
<dbReference type="GO" id="GO:0045121">
    <property type="term" value="C:membrane raft"/>
    <property type="evidence" value="ECO:0007669"/>
    <property type="project" value="TreeGrafter"/>
</dbReference>
<dbReference type="GO" id="GO:0050821">
    <property type="term" value="P:protein stabilization"/>
    <property type="evidence" value="ECO:0007669"/>
    <property type="project" value="Ensembl"/>
</dbReference>
<dbReference type="InterPro" id="IPR013083">
    <property type="entry name" value="Znf_RING/FYVE/PHD"/>
</dbReference>
<dbReference type="FunFam" id="3.30.40.10:FF:000015">
    <property type="entry name" value="E3 ubiquitin-protein ligase CBL"/>
    <property type="match status" value="1"/>
</dbReference>
<dbReference type="GeneTree" id="ENSGT00940000162336"/>
<dbReference type="GO" id="GO:0043409">
    <property type="term" value="P:negative regulation of MAPK cascade"/>
    <property type="evidence" value="ECO:0007669"/>
    <property type="project" value="Ensembl"/>
</dbReference>
<dbReference type="InterPro" id="IPR024159">
    <property type="entry name" value="Cbl_PTB"/>
</dbReference>
<dbReference type="Pfam" id="PF02761">
    <property type="entry name" value="Cbl_N2"/>
    <property type="match status" value="1"/>
</dbReference>
<dbReference type="InterPro" id="IPR036537">
    <property type="entry name" value="Adaptor_Cbl_N_dom_sf"/>
</dbReference>
<dbReference type="GO" id="GO:0042059">
    <property type="term" value="P:negative regulation of epidermal growth factor receptor signaling pathway"/>
    <property type="evidence" value="ECO:0007669"/>
    <property type="project" value="Ensembl"/>
</dbReference>
<dbReference type="InterPro" id="IPR024162">
    <property type="entry name" value="Adaptor_Cbl"/>
</dbReference>
<dbReference type="UniPathway" id="UPA00143"/>
<evidence type="ECO:0000313" key="16">
    <source>
        <dbReference type="Ensembl" id="ENSVURP00010024114.1"/>
    </source>
</evidence>